<gene>
    <name evidence="3" type="ordered locus">Sterm_2282</name>
</gene>
<dbReference type="HOGENOM" id="CLU_044580_0_0_0"/>
<dbReference type="eggNOG" id="COG1502">
    <property type="taxonomic scope" value="Bacteria"/>
</dbReference>
<keyword evidence="4" id="KW-1185">Reference proteome</keyword>
<feature type="domain" description="Phospholipase D-like" evidence="2">
    <location>
        <begin position="288"/>
        <end position="432"/>
    </location>
</feature>
<evidence type="ECO:0000313" key="3">
    <source>
        <dbReference type="EMBL" id="ACZ09136.1"/>
    </source>
</evidence>
<dbReference type="RefSeq" id="WP_012861730.1">
    <property type="nucleotide sequence ID" value="NC_013517.1"/>
</dbReference>
<dbReference type="InterPro" id="IPR025202">
    <property type="entry name" value="PLD-like_dom"/>
</dbReference>
<evidence type="ECO:0000313" key="4">
    <source>
        <dbReference type="Proteomes" id="UP000000845"/>
    </source>
</evidence>
<dbReference type="SUPFAM" id="SSF56024">
    <property type="entry name" value="Phospholipase D/nuclease"/>
    <property type="match status" value="2"/>
</dbReference>
<dbReference type="CDD" id="cd09129">
    <property type="entry name" value="PLDc_unchar2_1"/>
    <property type="match status" value="1"/>
</dbReference>
<organism evidence="3 4">
    <name type="scientific">Sebaldella termitidis (strain ATCC 33386 / NCTC 11300)</name>
    <dbReference type="NCBI Taxonomy" id="526218"/>
    <lineage>
        <taxon>Bacteria</taxon>
        <taxon>Fusobacteriati</taxon>
        <taxon>Fusobacteriota</taxon>
        <taxon>Fusobacteriia</taxon>
        <taxon>Fusobacteriales</taxon>
        <taxon>Leptotrichiaceae</taxon>
        <taxon>Sebaldella</taxon>
    </lineage>
</organism>
<name>D1AKM0_SEBTE</name>
<sequence length="468" mass="53769">MKKILYLVFTLILISCSSVPTGTSIESPVRKSDDVKFYYDLTYKKDDEIVYESNIWPRVYEILDESEDFFILDVFLFNDWVQKKESSDKLYSLAEKLRDKIVEKKQKNPDLDVYIILDPNNNFYGSFDNELYKPLTDLGVKIIYIDLDHLNDPVWIYSPIWRTFIRPFGNKKNGGKIKNVIDPESAPKVTVRSLLKALNLKANHRKVIMNEKTVFLPSANPHKEGSRHSNIAFETSGEIMQDIFKGEQDIAKFSKETIPDHELKIVPAENGIYSVQYLTEGKIGKGVTDEIKNAVFGDKILIAQFYLADRIVVREILNATKRGVNFDIILNNSITSNQSGGIPNKTAADEIMKKSSKNPGIITLRWYNNGEEQFHTKLMLVKKSDYLVAFGGSGNFTRRNLRDFNLESELKVIAPYDSEFSNEVLTYFDRLWTNKDGDFTLDYDMANKESGLNNFLYKIIEKTGFSAF</sequence>
<proteinExistence type="predicted"/>
<keyword evidence="1" id="KW-0732">Signal</keyword>
<dbReference type="STRING" id="526218.Sterm_2282"/>
<feature type="signal peptide" evidence="1">
    <location>
        <begin position="1"/>
        <end position="20"/>
    </location>
</feature>
<protein>
    <recommendedName>
        <fullName evidence="2">Phospholipase D-like domain-containing protein</fullName>
    </recommendedName>
</protein>
<evidence type="ECO:0000259" key="2">
    <source>
        <dbReference type="Pfam" id="PF13091"/>
    </source>
</evidence>
<dbReference type="AlphaFoldDB" id="D1AKM0"/>
<dbReference type="EMBL" id="CP001739">
    <property type="protein sequence ID" value="ACZ09136.1"/>
    <property type="molecule type" value="Genomic_DNA"/>
</dbReference>
<dbReference type="KEGG" id="str:Sterm_2282"/>
<dbReference type="PROSITE" id="PS51257">
    <property type="entry name" value="PROKAR_LIPOPROTEIN"/>
    <property type="match status" value="1"/>
</dbReference>
<dbReference type="Proteomes" id="UP000000845">
    <property type="component" value="Chromosome"/>
</dbReference>
<dbReference type="CDD" id="cd09130">
    <property type="entry name" value="PLDc_unchar2_2"/>
    <property type="match status" value="1"/>
</dbReference>
<accession>D1AKM0</accession>
<reference evidence="3 4" key="2">
    <citation type="journal article" date="2010" name="Stand. Genomic Sci.">
        <title>Complete genome sequence of Sebaldella termitidis type strain (NCTC 11300).</title>
        <authorList>
            <person name="Harmon-Smith M."/>
            <person name="Celia L."/>
            <person name="Chertkov O."/>
            <person name="Lapidus A."/>
            <person name="Copeland A."/>
            <person name="Glavina Del Rio T."/>
            <person name="Nolan M."/>
            <person name="Lucas S."/>
            <person name="Tice H."/>
            <person name="Cheng J.F."/>
            <person name="Han C."/>
            <person name="Detter J.C."/>
            <person name="Bruce D."/>
            <person name="Goodwin L."/>
            <person name="Pitluck S."/>
            <person name="Pati A."/>
            <person name="Liolios K."/>
            <person name="Ivanova N."/>
            <person name="Mavromatis K."/>
            <person name="Mikhailova N."/>
            <person name="Chen A."/>
            <person name="Palaniappan K."/>
            <person name="Land M."/>
            <person name="Hauser L."/>
            <person name="Chang Y.J."/>
            <person name="Jeffries C.D."/>
            <person name="Brettin T."/>
            <person name="Goker M."/>
            <person name="Beck B."/>
            <person name="Bristow J."/>
            <person name="Eisen J.A."/>
            <person name="Markowitz V."/>
            <person name="Hugenholtz P."/>
            <person name="Kyrpides N.C."/>
            <person name="Klenk H.P."/>
            <person name="Chen F."/>
        </authorList>
    </citation>
    <scope>NUCLEOTIDE SEQUENCE [LARGE SCALE GENOMIC DNA]</scope>
    <source>
        <strain evidence="4">ATCC 33386 / NCTC 11300</strain>
    </source>
</reference>
<feature type="chain" id="PRO_5003020880" description="Phospholipase D-like domain-containing protein" evidence="1">
    <location>
        <begin position="21"/>
        <end position="468"/>
    </location>
</feature>
<dbReference type="Pfam" id="PF13091">
    <property type="entry name" value="PLDc_2"/>
    <property type="match status" value="1"/>
</dbReference>
<reference evidence="4" key="1">
    <citation type="submission" date="2009-09" db="EMBL/GenBank/DDBJ databases">
        <title>The complete chromosome of Sebaldella termitidis ATCC 33386.</title>
        <authorList>
            <consortium name="US DOE Joint Genome Institute (JGI-PGF)"/>
            <person name="Lucas S."/>
            <person name="Copeland A."/>
            <person name="Lapidus A."/>
            <person name="Glavina del Rio T."/>
            <person name="Dalin E."/>
            <person name="Tice H."/>
            <person name="Bruce D."/>
            <person name="Goodwin L."/>
            <person name="Pitluck S."/>
            <person name="Kyrpides N."/>
            <person name="Mavromatis K."/>
            <person name="Ivanova N."/>
            <person name="Mikhailova N."/>
            <person name="Sims D."/>
            <person name="Meincke L."/>
            <person name="Brettin T."/>
            <person name="Detter J.C."/>
            <person name="Han C."/>
            <person name="Larimer F."/>
            <person name="Land M."/>
            <person name="Hauser L."/>
            <person name="Markowitz V."/>
            <person name="Cheng J.F."/>
            <person name="Hugenholtz P."/>
            <person name="Woyke T."/>
            <person name="Wu D."/>
            <person name="Eisen J.A."/>
        </authorList>
    </citation>
    <scope>NUCLEOTIDE SEQUENCE [LARGE SCALE GENOMIC DNA]</scope>
    <source>
        <strain evidence="4">ATCC 33386 / NCTC 11300</strain>
    </source>
</reference>
<dbReference type="Gene3D" id="3.30.870.10">
    <property type="entry name" value="Endonuclease Chain A"/>
    <property type="match status" value="1"/>
</dbReference>
<evidence type="ECO:0000256" key="1">
    <source>
        <dbReference type="SAM" id="SignalP"/>
    </source>
</evidence>